<evidence type="ECO:0008006" key="4">
    <source>
        <dbReference type="Google" id="ProtNLM"/>
    </source>
</evidence>
<dbReference type="Proteomes" id="UP001597369">
    <property type="component" value="Unassembled WGS sequence"/>
</dbReference>
<keyword evidence="1" id="KW-0732">Signal</keyword>
<comment type="caution">
    <text evidence="2">The sequence shown here is derived from an EMBL/GenBank/DDBJ whole genome shotgun (WGS) entry which is preliminary data.</text>
</comment>
<feature type="chain" id="PRO_5047069772" description="Lipocalin-like domain-containing protein" evidence="1">
    <location>
        <begin position="25"/>
        <end position="109"/>
    </location>
</feature>
<accession>A0ABW4X4D2</accession>
<reference evidence="3" key="1">
    <citation type="journal article" date="2019" name="Int. J. Syst. Evol. Microbiol.">
        <title>The Global Catalogue of Microorganisms (GCM) 10K type strain sequencing project: providing services to taxonomists for standard genome sequencing and annotation.</title>
        <authorList>
            <consortium name="The Broad Institute Genomics Platform"/>
            <consortium name="The Broad Institute Genome Sequencing Center for Infectious Disease"/>
            <person name="Wu L."/>
            <person name="Ma J."/>
        </authorList>
    </citation>
    <scope>NUCLEOTIDE SEQUENCE [LARGE SCALE GENOMIC DNA]</scope>
    <source>
        <strain evidence="3">JCM 16545</strain>
    </source>
</reference>
<keyword evidence="3" id="KW-1185">Reference proteome</keyword>
<sequence>MKKLLFKAALCGGIFATLFFPAEAQVSQPVSGNWVVETNTIKQNYSVVRFYNQQKTLIYEEKLYGVHLDVTKPKTRKMLDKTLKNVLNSTLVAWQTSKGAMTAHRMVTR</sequence>
<proteinExistence type="predicted"/>
<organism evidence="2 3">
    <name type="scientific">Pontibacter silvestris</name>
    <dbReference type="NCBI Taxonomy" id="2305183"/>
    <lineage>
        <taxon>Bacteria</taxon>
        <taxon>Pseudomonadati</taxon>
        <taxon>Bacteroidota</taxon>
        <taxon>Cytophagia</taxon>
        <taxon>Cytophagales</taxon>
        <taxon>Hymenobacteraceae</taxon>
        <taxon>Pontibacter</taxon>
    </lineage>
</organism>
<dbReference type="EMBL" id="JBHUHV010000058">
    <property type="protein sequence ID" value="MFD2069200.1"/>
    <property type="molecule type" value="Genomic_DNA"/>
</dbReference>
<name>A0ABW4X4D2_9BACT</name>
<protein>
    <recommendedName>
        <fullName evidence="4">Lipocalin-like domain-containing protein</fullName>
    </recommendedName>
</protein>
<feature type="signal peptide" evidence="1">
    <location>
        <begin position="1"/>
        <end position="24"/>
    </location>
</feature>
<gene>
    <name evidence="2" type="ORF">ACFSKU_20115</name>
</gene>
<evidence type="ECO:0000313" key="2">
    <source>
        <dbReference type="EMBL" id="MFD2069200.1"/>
    </source>
</evidence>
<evidence type="ECO:0000313" key="3">
    <source>
        <dbReference type="Proteomes" id="UP001597369"/>
    </source>
</evidence>
<evidence type="ECO:0000256" key="1">
    <source>
        <dbReference type="SAM" id="SignalP"/>
    </source>
</evidence>
<dbReference type="RefSeq" id="WP_229957290.1">
    <property type="nucleotide sequence ID" value="NZ_JAJJWI010000001.1"/>
</dbReference>